<protein>
    <submittedName>
        <fullName evidence="2">Uncharacterized protein</fullName>
    </submittedName>
</protein>
<evidence type="ECO:0000256" key="1">
    <source>
        <dbReference type="SAM" id="MobiDB-lite"/>
    </source>
</evidence>
<organism evidence="2 3">
    <name type="scientific">Diploscapter pachys</name>
    <dbReference type="NCBI Taxonomy" id="2018661"/>
    <lineage>
        <taxon>Eukaryota</taxon>
        <taxon>Metazoa</taxon>
        <taxon>Ecdysozoa</taxon>
        <taxon>Nematoda</taxon>
        <taxon>Chromadorea</taxon>
        <taxon>Rhabditida</taxon>
        <taxon>Rhabditina</taxon>
        <taxon>Rhabditomorpha</taxon>
        <taxon>Rhabditoidea</taxon>
        <taxon>Rhabditidae</taxon>
        <taxon>Diploscapter</taxon>
    </lineage>
</organism>
<feature type="compositionally biased region" description="Pro residues" evidence="1">
    <location>
        <begin position="58"/>
        <end position="67"/>
    </location>
</feature>
<sequence>MEDAPLSIISTSQISPNPDPIPMPRTRKNLSHLKTCSASKWAESSSNSASGFSRSVSLPPPRPPPPSCSATPFFTPASSSTTPHFSFGLNPSSSPNLVEQGLARSANRELDERPAEFLNLTGQCARKMFLCCCWPIHKCVRALSILDIFVIAFFTWKCFNTAMGTWNGEL</sequence>
<dbReference type="OrthoDB" id="5809348at2759"/>
<feature type="region of interest" description="Disordered" evidence="1">
    <location>
        <begin position="1"/>
        <end position="73"/>
    </location>
</feature>
<dbReference type="AlphaFoldDB" id="A0A2A2L4R4"/>
<gene>
    <name evidence="2" type="ORF">WR25_22380</name>
</gene>
<comment type="caution">
    <text evidence="2">The sequence shown here is derived from an EMBL/GenBank/DDBJ whole genome shotgun (WGS) entry which is preliminary data.</text>
</comment>
<dbReference type="EMBL" id="LIAE01007201">
    <property type="protein sequence ID" value="PAV81133.1"/>
    <property type="molecule type" value="Genomic_DNA"/>
</dbReference>
<accession>A0A2A2L4R4</accession>
<evidence type="ECO:0000313" key="2">
    <source>
        <dbReference type="EMBL" id="PAV81133.1"/>
    </source>
</evidence>
<name>A0A2A2L4R4_9BILA</name>
<reference evidence="2 3" key="1">
    <citation type="journal article" date="2017" name="Curr. Biol.">
        <title>Genome architecture and evolution of a unichromosomal asexual nematode.</title>
        <authorList>
            <person name="Fradin H."/>
            <person name="Zegar C."/>
            <person name="Gutwein M."/>
            <person name="Lucas J."/>
            <person name="Kovtun M."/>
            <person name="Corcoran D."/>
            <person name="Baugh L.R."/>
            <person name="Kiontke K."/>
            <person name="Gunsalus K."/>
            <person name="Fitch D.H."/>
            <person name="Piano F."/>
        </authorList>
    </citation>
    <scope>NUCLEOTIDE SEQUENCE [LARGE SCALE GENOMIC DNA]</scope>
    <source>
        <strain evidence="2">PF1309</strain>
    </source>
</reference>
<dbReference type="Proteomes" id="UP000218231">
    <property type="component" value="Unassembled WGS sequence"/>
</dbReference>
<keyword evidence="3" id="KW-1185">Reference proteome</keyword>
<proteinExistence type="predicted"/>
<evidence type="ECO:0000313" key="3">
    <source>
        <dbReference type="Proteomes" id="UP000218231"/>
    </source>
</evidence>
<feature type="compositionally biased region" description="Low complexity" evidence="1">
    <location>
        <begin position="37"/>
        <end position="57"/>
    </location>
</feature>